<dbReference type="GO" id="GO:0008688">
    <property type="term" value="F:3-(3-hydroxyphenyl)propionate hydroxylase activity"/>
    <property type="evidence" value="ECO:0007669"/>
    <property type="project" value="TreeGrafter"/>
</dbReference>
<comment type="caution">
    <text evidence="3">The sequence shown here is derived from an EMBL/GenBank/DDBJ whole genome shotgun (WGS) entry which is preliminary data.</text>
</comment>
<dbReference type="PROSITE" id="PS51257">
    <property type="entry name" value="PROKAR_LIPOPROTEIN"/>
    <property type="match status" value="1"/>
</dbReference>
<dbReference type="PRINTS" id="PR00420">
    <property type="entry name" value="RNGMNOXGNASE"/>
</dbReference>
<evidence type="ECO:0000313" key="4">
    <source>
        <dbReference type="Proteomes" id="UP000198506"/>
    </source>
</evidence>
<dbReference type="Proteomes" id="UP000198506">
    <property type="component" value="Unassembled WGS sequence"/>
</dbReference>
<dbReference type="EMBL" id="FOZN01000001">
    <property type="protein sequence ID" value="SFS03023.1"/>
    <property type="molecule type" value="Genomic_DNA"/>
</dbReference>
<dbReference type="GO" id="GO:0071949">
    <property type="term" value="F:FAD binding"/>
    <property type="evidence" value="ECO:0007669"/>
    <property type="project" value="InterPro"/>
</dbReference>
<organism evidence="3 4">
    <name type="scientific">Agrococcus baldri</name>
    <dbReference type="NCBI Taxonomy" id="153730"/>
    <lineage>
        <taxon>Bacteria</taxon>
        <taxon>Bacillati</taxon>
        <taxon>Actinomycetota</taxon>
        <taxon>Actinomycetes</taxon>
        <taxon>Micrococcales</taxon>
        <taxon>Microbacteriaceae</taxon>
        <taxon>Agrococcus</taxon>
    </lineage>
</organism>
<evidence type="ECO:0000256" key="1">
    <source>
        <dbReference type="ARBA" id="ARBA00023002"/>
    </source>
</evidence>
<keyword evidence="4" id="KW-1185">Reference proteome</keyword>
<dbReference type="PANTHER" id="PTHR43476">
    <property type="entry name" value="3-(3-HYDROXY-PHENYL)PROPIONATE/3-HYDROXYCINNAMIC ACID HYDROXYLASE"/>
    <property type="match status" value="1"/>
</dbReference>
<protein>
    <submittedName>
        <fullName evidence="3">2-polyprenyl-6-methoxyphenol hydroxylase</fullName>
    </submittedName>
</protein>
<reference evidence="3 4" key="1">
    <citation type="submission" date="2016-10" db="EMBL/GenBank/DDBJ databases">
        <authorList>
            <person name="Varghese N."/>
            <person name="Submissions S."/>
        </authorList>
    </citation>
    <scope>NUCLEOTIDE SEQUENCE [LARGE SCALE GENOMIC DNA]</scope>
    <source>
        <strain evidence="3 4">IAM 15147</strain>
    </source>
</reference>
<dbReference type="Gene3D" id="3.50.50.60">
    <property type="entry name" value="FAD/NAD(P)-binding domain"/>
    <property type="match status" value="1"/>
</dbReference>
<dbReference type="Gene3D" id="3.30.70.2450">
    <property type="match status" value="1"/>
</dbReference>
<feature type="domain" description="FAD-binding" evidence="2">
    <location>
        <begin position="8"/>
        <end position="339"/>
    </location>
</feature>
<dbReference type="PANTHER" id="PTHR43476:SF3">
    <property type="entry name" value="FAD-BINDING MONOOXYGENASE"/>
    <property type="match status" value="1"/>
</dbReference>
<dbReference type="SUPFAM" id="SSF51905">
    <property type="entry name" value="FAD/NAD(P)-binding domain"/>
    <property type="match status" value="1"/>
</dbReference>
<dbReference type="GO" id="GO:0019622">
    <property type="term" value="P:3-(3-hydroxy)phenylpropionate catabolic process"/>
    <property type="evidence" value="ECO:0007669"/>
    <property type="project" value="TreeGrafter"/>
</dbReference>
<proteinExistence type="predicted"/>
<accession>A0AA94HL60</accession>
<dbReference type="InterPro" id="IPR002938">
    <property type="entry name" value="FAD-bd"/>
</dbReference>
<name>A0AA94HL60_9MICO</name>
<keyword evidence="1" id="KW-0560">Oxidoreductase</keyword>
<dbReference type="AlphaFoldDB" id="A0AA94HL60"/>
<dbReference type="InterPro" id="IPR036188">
    <property type="entry name" value="FAD/NAD-bd_sf"/>
</dbReference>
<evidence type="ECO:0000259" key="2">
    <source>
        <dbReference type="Pfam" id="PF01494"/>
    </source>
</evidence>
<gene>
    <name evidence="3" type="ORF">SAMN04487783_0706</name>
</gene>
<dbReference type="Pfam" id="PF01494">
    <property type="entry name" value="FAD_binding_3"/>
    <property type="match status" value="1"/>
</dbReference>
<sequence>MARVTERVEVAIVGAGAVGLLLGCLLAQRGVDLIVLERRPAVSRASRAIGIHPPGLAALDAAGVGDAVRREAAGVEVGIALGGGRELARVPFGDRRILSLPQHRTEALLRERLAQLAPGALRTGAELVGLQQSVSGQVELELADGARVAARWAVGADGVRSTVRRLLGIAWQPRPGVAAYAMADAPDRTGAPGAALLCLEPDGIVESFPMPDGQRRWVARLPGPSGPTRMEPLSLAALQRLLRERLGVAPELPAAAKPSSFVARQRVATEFTRGRVALVGDAAHEISPIGGQGMSLGWLDAVAFDRALASAAPHERDGAALEGYARERGRAAARAVRRAAWNMRMGAPAHGAARVARLALVRILGLPPARSLLVSSFTMRGL</sequence>
<evidence type="ECO:0000313" key="3">
    <source>
        <dbReference type="EMBL" id="SFS03023.1"/>
    </source>
</evidence>
<dbReference type="InterPro" id="IPR050631">
    <property type="entry name" value="PheA/TfdB_FAD_monoxygenase"/>
</dbReference>